<dbReference type="InterPro" id="IPR039722">
    <property type="entry name" value="Upf3"/>
</dbReference>
<proteinExistence type="inferred from homology"/>
<feature type="region of interest" description="Disordered" evidence="5">
    <location>
        <begin position="509"/>
        <end position="763"/>
    </location>
</feature>
<dbReference type="EMBL" id="OZ020097">
    <property type="protein sequence ID" value="CAK9268280.1"/>
    <property type="molecule type" value="Genomic_DNA"/>
</dbReference>
<evidence type="ECO:0000256" key="1">
    <source>
        <dbReference type="ARBA" id="ARBA00004123"/>
    </source>
</evidence>
<feature type="compositionally biased region" description="Low complexity" evidence="5">
    <location>
        <begin position="509"/>
        <end position="522"/>
    </location>
</feature>
<keyword evidence="8" id="KW-1185">Reference proteome</keyword>
<feature type="region of interest" description="Disordered" evidence="5">
    <location>
        <begin position="343"/>
        <end position="376"/>
    </location>
</feature>
<feature type="compositionally biased region" description="Basic and acidic residues" evidence="5">
    <location>
        <begin position="612"/>
        <end position="627"/>
    </location>
</feature>
<feature type="compositionally biased region" description="Low complexity" evidence="5">
    <location>
        <begin position="425"/>
        <end position="434"/>
    </location>
</feature>
<feature type="region of interest" description="Disordered" evidence="5">
    <location>
        <begin position="425"/>
        <end position="491"/>
    </location>
</feature>
<feature type="region of interest" description="Disordered" evidence="5">
    <location>
        <begin position="386"/>
        <end position="405"/>
    </location>
</feature>
<evidence type="ECO:0000313" key="7">
    <source>
        <dbReference type="EMBL" id="CAK9268280.1"/>
    </source>
</evidence>
<feature type="region of interest" description="Disordered" evidence="5">
    <location>
        <begin position="200"/>
        <end position="244"/>
    </location>
</feature>
<evidence type="ECO:0000256" key="4">
    <source>
        <dbReference type="ARBA" id="ARBA00023242"/>
    </source>
</evidence>
<dbReference type="Pfam" id="PF03467">
    <property type="entry name" value="Smg4_UPF3"/>
    <property type="match status" value="1"/>
</dbReference>
<dbReference type="SUPFAM" id="SSF54928">
    <property type="entry name" value="RNA-binding domain, RBD"/>
    <property type="match status" value="1"/>
</dbReference>
<dbReference type="InterPro" id="IPR012677">
    <property type="entry name" value="Nucleotide-bd_a/b_plait_sf"/>
</dbReference>
<feature type="domain" description="UPF3" evidence="6">
    <location>
        <begin position="6"/>
        <end position="172"/>
    </location>
</feature>
<feature type="compositionally biased region" description="Basic and acidic residues" evidence="5">
    <location>
        <begin position="553"/>
        <end position="568"/>
    </location>
</feature>
<dbReference type="Gene3D" id="3.30.70.330">
    <property type="match status" value="1"/>
</dbReference>
<sequence>MKETQARTKVVLRHLPPSLSSSALHDQIVSKYAGTITWFAFHPGKSSHKRQVYSRAYINFKKVEDVIDFYEVFNGHIFVNEKGTQYKALVEYAPHQRVPKPRSKKDAREGTIMKDSDYLAFLELLEKPVDHLPSAEVQLERKEAEKAAALASGAAKDPVIVTPLMEFVRQRRAARFAPQRAISANTKIAARASNAGAVTFNLSQRRSSDRSRPGTPTHVSESVVANKEVVSHGANPRREEQQRREKEILMYRKKREINEGRDKKSLRDAVVIAASPFRGNVGNSHMDPTKEHIILLKDSSETPAGSDNGAMHGLAGDVEQSGIGGLLLGKGFSLVASPGDTAIASGDAKEASRRDSKKKQALNSKEKDKQTSTDVGQVGTALLSDDSCGGLAPNQRNHSPAFAKGTSGSVQLQQVVLASRATAAASAATTSSTSKQSHRRESGKTSPQAGLSVRHRVQVALSQHGGATTSIPVDPKGLSQQPLERAGKWPPRPHAIRLASKDQTVSLLLPPSSSSEVESGVSQNHTISGSNHVKEKGSNMAASDGVLSVSVSDRQDARHLRNKDRPDRPVWTPRRRSDTVAVGSEASSGISSAVPSPTAVISAESPLVNSHSEIEAVPKGEEGENGNHHKQGVKSGSNGRGSESQQSSGVGSGSSMYGKTRYVETGSRSSRLGRGGMTTGAMVTAQDIQVLSQGDLKNDTNGKSPGGRQNKEDEDHAVVPPQPSVMEDRRKQEGPYWNEHGGGHRQGSRHERNGQGPREGEVAISGVELASKPLKRGRGPPMLGINEKQVWVAVQKTVTGG</sequence>
<gene>
    <name evidence="7" type="ORF">CSSPJE1EN1_LOCUS13758</name>
</gene>
<keyword evidence="4" id="KW-0539">Nucleus</keyword>
<protein>
    <recommendedName>
        <fullName evidence="6">UPF3 domain-containing protein</fullName>
    </recommendedName>
</protein>
<comment type="similarity">
    <text evidence="2">Belongs to the RENT3 family.</text>
</comment>
<evidence type="ECO:0000256" key="3">
    <source>
        <dbReference type="ARBA" id="ARBA00023161"/>
    </source>
</evidence>
<organism evidence="7 8">
    <name type="scientific">Sphagnum jensenii</name>
    <dbReference type="NCBI Taxonomy" id="128206"/>
    <lineage>
        <taxon>Eukaryota</taxon>
        <taxon>Viridiplantae</taxon>
        <taxon>Streptophyta</taxon>
        <taxon>Embryophyta</taxon>
        <taxon>Bryophyta</taxon>
        <taxon>Sphagnophytina</taxon>
        <taxon>Sphagnopsida</taxon>
        <taxon>Sphagnales</taxon>
        <taxon>Sphagnaceae</taxon>
        <taxon>Sphagnum</taxon>
    </lineage>
</organism>
<reference evidence="7 8" key="1">
    <citation type="submission" date="2024-02" db="EMBL/GenBank/DDBJ databases">
        <authorList>
            <consortium name="ELIXIR-Norway"/>
            <consortium name="Elixir Norway"/>
        </authorList>
    </citation>
    <scope>NUCLEOTIDE SEQUENCE [LARGE SCALE GENOMIC DNA]</scope>
</reference>
<feature type="compositionally biased region" description="Basic and acidic residues" evidence="5">
    <location>
        <begin position="748"/>
        <end position="761"/>
    </location>
</feature>
<keyword evidence="3" id="KW-0866">Nonsense-mediated mRNA decay</keyword>
<evidence type="ECO:0000256" key="2">
    <source>
        <dbReference type="ARBA" id="ARBA00005991"/>
    </source>
</evidence>
<dbReference type="InterPro" id="IPR005120">
    <property type="entry name" value="UPF3_dom"/>
</dbReference>
<feature type="compositionally biased region" description="Low complexity" evidence="5">
    <location>
        <begin position="635"/>
        <end position="655"/>
    </location>
</feature>
<dbReference type="PANTHER" id="PTHR13112:SF0">
    <property type="entry name" value="FI21285P1"/>
    <property type="match status" value="1"/>
</dbReference>
<dbReference type="CDD" id="cd12455">
    <property type="entry name" value="RRM_like_Smg4_UPF3"/>
    <property type="match status" value="1"/>
</dbReference>
<name>A0ABP0WN25_9BRYO</name>
<dbReference type="InterPro" id="IPR035979">
    <property type="entry name" value="RBD_domain_sf"/>
</dbReference>
<evidence type="ECO:0000259" key="6">
    <source>
        <dbReference type="Pfam" id="PF03467"/>
    </source>
</evidence>
<evidence type="ECO:0000313" key="8">
    <source>
        <dbReference type="Proteomes" id="UP001497444"/>
    </source>
</evidence>
<feature type="compositionally biased region" description="Polar residues" evidence="5">
    <location>
        <begin position="585"/>
        <end position="595"/>
    </location>
</feature>
<comment type="subcellular location">
    <subcellularLocation>
        <location evidence="1">Nucleus</location>
    </subcellularLocation>
</comment>
<dbReference type="PANTHER" id="PTHR13112">
    <property type="entry name" value="UPF3 REGULATOR OF NONSENSE TRANSCRIPTS-LIKE PROTEIN"/>
    <property type="match status" value="1"/>
</dbReference>
<dbReference type="Proteomes" id="UP001497444">
    <property type="component" value="Chromosome 2"/>
</dbReference>
<evidence type="ECO:0000256" key="5">
    <source>
        <dbReference type="SAM" id="MobiDB-lite"/>
    </source>
</evidence>
<accession>A0ABP0WN25</accession>